<accession>A0ABT3AY00</accession>
<name>A0ABT3AY00_9CYAN</name>
<dbReference type="Pfam" id="PF21826">
    <property type="entry name" value="DUF6887"/>
    <property type="match status" value="1"/>
</dbReference>
<dbReference type="RefSeq" id="WP_263745546.1">
    <property type="nucleotide sequence ID" value="NZ_JAOWRF010000160.1"/>
</dbReference>
<proteinExistence type="predicted"/>
<dbReference type="EMBL" id="JAOWRF010000160">
    <property type="protein sequence ID" value="MCV3214012.1"/>
    <property type="molecule type" value="Genomic_DNA"/>
</dbReference>
<sequence>MKPNFETMSTKELRAYILTHREDTEALNALFNRRSPDSEAVWFHPPQSEDELQQQFELFTSIVSQKQANKNT</sequence>
<dbReference type="InterPro" id="IPR054053">
    <property type="entry name" value="DUF6887"/>
</dbReference>
<comment type="caution">
    <text evidence="1">The sequence shown here is derived from an EMBL/GenBank/DDBJ whole genome shotgun (WGS) entry which is preliminary data.</text>
</comment>
<reference evidence="1 2" key="1">
    <citation type="submission" date="2022-10" db="EMBL/GenBank/DDBJ databases">
        <title>Identification of biosynthetic pathway for the production of the potent trypsin inhibitor radiosumin.</title>
        <authorList>
            <person name="Fewer D.P."/>
            <person name="Delbaje E."/>
            <person name="Ouyang X."/>
            <person name="Agostino P.D."/>
            <person name="Wahlsten M."/>
            <person name="Jokela J."/>
            <person name="Permi P."/>
            <person name="Haapaniemi E."/>
            <person name="Koistinen H."/>
        </authorList>
    </citation>
    <scope>NUCLEOTIDE SEQUENCE [LARGE SCALE GENOMIC DNA]</scope>
    <source>
        <strain evidence="1 2">NIES-515</strain>
    </source>
</reference>
<evidence type="ECO:0000313" key="2">
    <source>
        <dbReference type="Proteomes" id="UP001526143"/>
    </source>
</evidence>
<protein>
    <submittedName>
        <fullName evidence="1">Uncharacterized protein</fullName>
    </submittedName>
</protein>
<evidence type="ECO:0000313" key="1">
    <source>
        <dbReference type="EMBL" id="MCV3214012.1"/>
    </source>
</evidence>
<gene>
    <name evidence="1" type="ORF">OGM63_10880</name>
</gene>
<keyword evidence="2" id="KW-1185">Reference proteome</keyword>
<organism evidence="1 2">
    <name type="scientific">Plectonema radiosum NIES-515</name>
    <dbReference type="NCBI Taxonomy" id="2986073"/>
    <lineage>
        <taxon>Bacteria</taxon>
        <taxon>Bacillati</taxon>
        <taxon>Cyanobacteriota</taxon>
        <taxon>Cyanophyceae</taxon>
        <taxon>Oscillatoriophycideae</taxon>
        <taxon>Oscillatoriales</taxon>
        <taxon>Microcoleaceae</taxon>
        <taxon>Plectonema</taxon>
    </lineage>
</organism>
<dbReference type="Proteomes" id="UP001526143">
    <property type="component" value="Unassembled WGS sequence"/>
</dbReference>